<dbReference type="PANTHER" id="PTHR24025">
    <property type="entry name" value="DESMOGLEIN FAMILY MEMBER"/>
    <property type="match status" value="1"/>
</dbReference>
<evidence type="ECO:0000256" key="1">
    <source>
        <dbReference type="ARBA" id="ARBA00004251"/>
    </source>
</evidence>
<feature type="domain" description="Cadherin" evidence="20">
    <location>
        <begin position="124"/>
        <end position="232"/>
    </location>
</feature>
<keyword evidence="6" id="KW-0479">Metal-binding</keyword>
<evidence type="ECO:0000256" key="19">
    <source>
        <dbReference type="SAM" id="Phobius"/>
    </source>
</evidence>
<keyword evidence="14" id="KW-0325">Glycoprotein</keyword>
<evidence type="ECO:0000256" key="17">
    <source>
        <dbReference type="RuleBase" id="RU004358"/>
    </source>
</evidence>
<dbReference type="SMART" id="SM00112">
    <property type="entry name" value="CA"/>
    <property type="match status" value="4"/>
</dbReference>
<dbReference type="InterPro" id="IPR009122">
    <property type="entry name" value="Desmosomal_cadherin"/>
</dbReference>
<evidence type="ECO:0000256" key="4">
    <source>
        <dbReference type="ARBA" id="ARBA00022685"/>
    </source>
</evidence>
<evidence type="ECO:0000313" key="22">
    <source>
        <dbReference type="Proteomes" id="UP000261580"/>
    </source>
</evidence>
<dbReference type="FunFam" id="2.60.40.60:FF:000083">
    <property type="entry name" value="Desmoglein 1"/>
    <property type="match status" value="1"/>
</dbReference>
<evidence type="ECO:0000256" key="18">
    <source>
        <dbReference type="SAM" id="MobiDB-lite"/>
    </source>
</evidence>
<keyword evidence="5 16" id="KW-0812">Transmembrane</keyword>
<comment type="function">
    <text evidence="17">A component of desmosome cell-cell junctions which are required for positive regulation of cellular adhesion. Involved in the interaction of plaque proteins and intermediate filaments mediating cell-cell adhesion.</text>
</comment>
<dbReference type="PANTHER" id="PTHR24025:SF29">
    <property type="entry name" value="DESMOGLEIN-2-LIKE-RELATED"/>
    <property type="match status" value="1"/>
</dbReference>
<proteinExistence type="predicted"/>
<evidence type="ECO:0000256" key="12">
    <source>
        <dbReference type="ARBA" id="ARBA00022989"/>
    </source>
</evidence>
<dbReference type="OMA" id="CQCDNRD"/>
<keyword evidence="8" id="KW-0677">Repeat</keyword>
<keyword evidence="9 15" id="KW-0106">Calcium</keyword>
<keyword evidence="3" id="KW-1003">Cell membrane</keyword>
<organism evidence="21 22">
    <name type="scientific">Neolamprologus brichardi</name>
    <name type="common">Fairy cichlid</name>
    <name type="synonym">Lamprologus brichardi</name>
    <dbReference type="NCBI Taxonomy" id="32507"/>
    <lineage>
        <taxon>Eukaryota</taxon>
        <taxon>Metazoa</taxon>
        <taxon>Chordata</taxon>
        <taxon>Craniata</taxon>
        <taxon>Vertebrata</taxon>
        <taxon>Euteleostomi</taxon>
        <taxon>Actinopterygii</taxon>
        <taxon>Neopterygii</taxon>
        <taxon>Teleostei</taxon>
        <taxon>Neoteleostei</taxon>
        <taxon>Acanthomorphata</taxon>
        <taxon>Ovalentaria</taxon>
        <taxon>Cichlomorphae</taxon>
        <taxon>Cichliformes</taxon>
        <taxon>Cichlidae</taxon>
        <taxon>African cichlids</taxon>
        <taxon>Pseudocrenilabrinae</taxon>
        <taxon>Lamprologini</taxon>
        <taxon>Neolamprologus</taxon>
    </lineage>
</organism>
<keyword evidence="10 16" id="KW-0130">Cell adhesion</keyword>
<dbReference type="InterPro" id="IPR027397">
    <property type="entry name" value="Catenin-bd_sf"/>
</dbReference>
<evidence type="ECO:0000256" key="9">
    <source>
        <dbReference type="ARBA" id="ARBA00022837"/>
    </source>
</evidence>
<dbReference type="Bgee" id="ENSNBRG00000019186">
    <property type="expression patterns" value="Expressed in zone of skin"/>
</dbReference>
<dbReference type="Proteomes" id="UP000261580">
    <property type="component" value="Unassembled WGS sequence"/>
</dbReference>
<dbReference type="InterPro" id="IPR002126">
    <property type="entry name" value="Cadherin-like_dom"/>
</dbReference>
<dbReference type="FunFam" id="2.60.40.60:FF:000011">
    <property type="entry name" value="Cadherin 1"/>
    <property type="match status" value="1"/>
</dbReference>
<feature type="compositionally biased region" description="Pro residues" evidence="18">
    <location>
        <begin position="812"/>
        <end position="826"/>
    </location>
</feature>
<dbReference type="AlphaFoldDB" id="A0A3Q4HNM5"/>
<evidence type="ECO:0000256" key="8">
    <source>
        <dbReference type="ARBA" id="ARBA00022737"/>
    </source>
</evidence>
<dbReference type="GO" id="GO:0030057">
    <property type="term" value="C:desmosome"/>
    <property type="evidence" value="ECO:0007669"/>
    <property type="project" value="UniProtKB-SubCell"/>
</dbReference>
<evidence type="ECO:0000259" key="20">
    <source>
        <dbReference type="PROSITE" id="PS50268"/>
    </source>
</evidence>
<keyword evidence="12 19" id="KW-1133">Transmembrane helix</keyword>
<dbReference type="Pfam" id="PF00028">
    <property type="entry name" value="Cadherin"/>
    <property type="match status" value="3"/>
</dbReference>
<feature type="transmembrane region" description="Helical" evidence="19">
    <location>
        <begin position="586"/>
        <end position="607"/>
    </location>
</feature>
<feature type="domain" description="Cadherin" evidence="20">
    <location>
        <begin position="16"/>
        <end position="124"/>
    </location>
</feature>
<evidence type="ECO:0000256" key="15">
    <source>
        <dbReference type="PROSITE-ProRule" id="PRU00043"/>
    </source>
</evidence>
<dbReference type="Gene3D" id="2.60.40.60">
    <property type="entry name" value="Cadherins"/>
    <property type="match status" value="5"/>
</dbReference>
<dbReference type="FunFam" id="2.60.40.60:FF:000074">
    <property type="entry name" value="Desmoglein 4"/>
    <property type="match status" value="1"/>
</dbReference>
<evidence type="ECO:0000256" key="10">
    <source>
        <dbReference type="ARBA" id="ARBA00022889"/>
    </source>
</evidence>
<dbReference type="Ensembl" id="ENSNBRT00000025835.1">
    <property type="protein sequence ID" value="ENSNBRP00000025180.1"/>
    <property type="gene ID" value="ENSNBRG00000019186.1"/>
</dbReference>
<dbReference type="PROSITE" id="PS00232">
    <property type="entry name" value="CADHERIN_1"/>
    <property type="match status" value="2"/>
</dbReference>
<reference evidence="21" key="2">
    <citation type="submission" date="2025-09" db="UniProtKB">
        <authorList>
            <consortium name="Ensembl"/>
        </authorList>
    </citation>
    <scope>IDENTIFICATION</scope>
</reference>
<dbReference type="CDD" id="cd11304">
    <property type="entry name" value="Cadherin_repeat"/>
    <property type="match status" value="4"/>
</dbReference>
<dbReference type="STRING" id="32507.ENSNBRP00000025180"/>
<keyword evidence="11" id="KW-0965">Cell junction</keyword>
<comment type="subcellular location">
    <subcellularLocation>
        <location evidence="2">Cell junction</location>
        <location evidence="2">Desmosome</location>
    </subcellularLocation>
    <subcellularLocation>
        <location evidence="1 16">Cell membrane</location>
        <topology evidence="1 16">Single-pass type I membrane protein</topology>
    </subcellularLocation>
</comment>
<evidence type="ECO:0000256" key="2">
    <source>
        <dbReference type="ARBA" id="ARBA00004568"/>
    </source>
</evidence>
<dbReference type="Pfam" id="PF01049">
    <property type="entry name" value="CADH_Y-type_LIR"/>
    <property type="match status" value="1"/>
</dbReference>
<dbReference type="Gene3D" id="4.10.900.10">
    <property type="entry name" value="TCF3-CBD (Catenin binding domain)"/>
    <property type="match status" value="1"/>
</dbReference>
<dbReference type="SUPFAM" id="SSF49313">
    <property type="entry name" value="Cadherin-like"/>
    <property type="match status" value="5"/>
</dbReference>
<evidence type="ECO:0000256" key="3">
    <source>
        <dbReference type="ARBA" id="ARBA00022475"/>
    </source>
</evidence>
<protein>
    <submittedName>
        <fullName evidence="21">Desmoglein-2-like</fullName>
    </submittedName>
</protein>
<feature type="region of interest" description="Disordered" evidence="18">
    <location>
        <begin position="811"/>
        <end position="833"/>
    </location>
</feature>
<reference evidence="21" key="1">
    <citation type="submission" date="2025-08" db="UniProtKB">
        <authorList>
            <consortium name="Ensembl"/>
        </authorList>
    </citation>
    <scope>IDENTIFICATION</scope>
</reference>
<dbReference type="InterPro" id="IPR020894">
    <property type="entry name" value="Cadherin_CS"/>
</dbReference>
<evidence type="ECO:0000256" key="7">
    <source>
        <dbReference type="ARBA" id="ARBA00022729"/>
    </source>
</evidence>
<dbReference type="InterPro" id="IPR050971">
    <property type="entry name" value="Cadherin-domain_protein"/>
</dbReference>
<keyword evidence="4" id="KW-0165">Cleavage on pair of basic residues</keyword>
<accession>A0A3Q4HNM5</accession>
<evidence type="ECO:0000256" key="11">
    <source>
        <dbReference type="ARBA" id="ARBA00022949"/>
    </source>
</evidence>
<dbReference type="InterPro" id="IPR000233">
    <property type="entry name" value="Cadherin_Y-type_LIR"/>
</dbReference>
<sequence>VTKAKSGDSLIRRKRAWLPPPVNLEENVDHTNKISVARIHSDLDDGKGNLKYSLKGRGANQDPFHVFVVDERTGLIRVTQLLDREFISLYNLSGVARYTNGILAEENIDVRFNITDQNDNAPVFQGVYTGRVDELTPRGTFVMKVAATDADQPDHENSQVFHTIIDQKPPHDMFYMNSDGSIFIKNKLDREKCDQYILTVKGQDLNGKPEGNTGTATVTIAVGDVNDNLPTLEKEQYEGSIEENTEGVEVMRIKAQDLDLQGTDNWEAVFDIVKGNEAGYFSIKTDPNTNEGILMLDKAVDYEDVKNIELGLSVRNKAQPYGSGTRGGAGGATGAAGISGGTTFKTYPIKINVKNQPEGAKFDPKVKAIHVSEGGSTSFNIKDVIASYPAIDGDTRKPAENVRYIKGFDPNNWLTIDPVTAEIKLNKMPDRESPHLVNGTYFAKILCISEDTPDKTATGTIAIQVEDFNDHCPILTSNMETMCTTVDAVIVNANDEDAFPNGPPFVFEILPEGTKGKWQVEHLNDTAAILRSQESLWPGIYEVEFLVKDQQGHACQDPQKVKVEVCTCEDGIICGRASKGAKLGPAGIGLLLLGLLLLLLIPLLLLFCQCGGAATFPDLFTEMPFDTKSHLINYHTERQGENTDVPLLNLPTQLDGDVAMAQKPVAMDALGSFDFAQSVGSINRLNGANYQGSYRKEIWGMNQQDPSGFYSETETRESLGGVGLYDGMALPDHFLRQYYDQKVTDGNDNLGVKDGLLVYDYEGQGSSAGSVGCCSLLESDNDLQFLDNLGPKFKTLAEVCRGEKISYDDKQVPPPVVQKLSPPPKLEPTTPKVEQSMVMKTTEHSEMAKESTTAVREGMNTMTRGLANQGQMVLIQQQQPVYYTTTPVLQPMHYVVQPQVQNTMILAEAPTTNLQGLILVNNTQSGPAQGVFVQGNTLLSSGQAQEPTMVLVNNSGAQRSHANLIQATNLSGSQTMKVVEGKGNQASYVEGGPLQPGDLPGSQKILMVRENFVQDANGLPKKAEVFGSERILYKDSQSTGSMTSKFGSSTATVSAGPVSHKVQEKFT</sequence>
<feature type="domain" description="Cadherin" evidence="20">
    <location>
        <begin position="233"/>
        <end position="366"/>
    </location>
</feature>
<dbReference type="PROSITE" id="PS50268">
    <property type="entry name" value="CADHERIN_2"/>
    <property type="match status" value="4"/>
</dbReference>
<dbReference type="GO" id="GO:0045216">
    <property type="term" value="P:cell-cell junction organization"/>
    <property type="evidence" value="ECO:0007669"/>
    <property type="project" value="UniProtKB-ARBA"/>
</dbReference>
<evidence type="ECO:0000256" key="14">
    <source>
        <dbReference type="ARBA" id="ARBA00023180"/>
    </source>
</evidence>
<evidence type="ECO:0000313" key="21">
    <source>
        <dbReference type="Ensembl" id="ENSNBRP00000025180.1"/>
    </source>
</evidence>
<evidence type="ECO:0000256" key="6">
    <source>
        <dbReference type="ARBA" id="ARBA00022723"/>
    </source>
</evidence>
<dbReference type="PRINTS" id="PR01818">
    <property type="entry name" value="DESMOCADHERN"/>
</dbReference>
<evidence type="ECO:0000256" key="5">
    <source>
        <dbReference type="ARBA" id="ARBA00022692"/>
    </source>
</evidence>
<dbReference type="PRINTS" id="PR00205">
    <property type="entry name" value="CADHERIN"/>
</dbReference>
<dbReference type="FunFam" id="2.60.40.60:FF:000031">
    <property type="entry name" value="Cadherin 3"/>
    <property type="match status" value="1"/>
</dbReference>
<dbReference type="GeneTree" id="ENSGT01030000234624"/>
<dbReference type="GO" id="GO:0005509">
    <property type="term" value="F:calcium ion binding"/>
    <property type="evidence" value="ECO:0007669"/>
    <property type="project" value="UniProtKB-UniRule"/>
</dbReference>
<keyword evidence="7" id="KW-0732">Signal</keyword>
<dbReference type="InterPro" id="IPR015919">
    <property type="entry name" value="Cadherin-like_sf"/>
</dbReference>
<keyword evidence="13 19" id="KW-0472">Membrane</keyword>
<name>A0A3Q4HNM5_NEOBR</name>
<dbReference type="GO" id="GO:0055113">
    <property type="term" value="P:epiboly involved in gastrulation with mouth forming second"/>
    <property type="evidence" value="ECO:0007669"/>
    <property type="project" value="UniProtKB-ARBA"/>
</dbReference>
<dbReference type="GO" id="GO:0005886">
    <property type="term" value="C:plasma membrane"/>
    <property type="evidence" value="ECO:0007669"/>
    <property type="project" value="UniProtKB-SubCell"/>
</dbReference>
<dbReference type="GO" id="GO:0007156">
    <property type="term" value="P:homophilic cell adhesion via plasma membrane adhesion molecules"/>
    <property type="evidence" value="ECO:0007669"/>
    <property type="project" value="InterPro"/>
</dbReference>
<feature type="compositionally biased region" description="Polar residues" evidence="18">
    <location>
        <begin position="1038"/>
        <end position="1053"/>
    </location>
</feature>
<evidence type="ECO:0000256" key="16">
    <source>
        <dbReference type="RuleBase" id="RU003318"/>
    </source>
</evidence>
<feature type="region of interest" description="Disordered" evidence="18">
    <location>
        <begin position="1038"/>
        <end position="1067"/>
    </location>
</feature>
<feature type="domain" description="Cadherin" evidence="20">
    <location>
        <begin position="363"/>
        <end position="475"/>
    </location>
</feature>
<keyword evidence="22" id="KW-1185">Reference proteome</keyword>
<dbReference type="FunFam" id="2.60.40.60:FF:000068">
    <property type="entry name" value="Desmoglein 1"/>
    <property type="match status" value="1"/>
</dbReference>
<evidence type="ECO:0000256" key="13">
    <source>
        <dbReference type="ARBA" id="ARBA00023136"/>
    </source>
</evidence>
<dbReference type="FunFam" id="4.10.900.10:FF:000003">
    <property type="entry name" value="Desmoglein 1"/>
    <property type="match status" value="1"/>
</dbReference>